<organism evidence="1 2">
    <name type="scientific">Shimia sagamensis</name>
    <dbReference type="NCBI Taxonomy" id="1566352"/>
    <lineage>
        <taxon>Bacteria</taxon>
        <taxon>Pseudomonadati</taxon>
        <taxon>Pseudomonadota</taxon>
        <taxon>Alphaproteobacteria</taxon>
        <taxon>Rhodobacterales</taxon>
        <taxon>Roseobacteraceae</taxon>
    </lineage>
</organism>
<name>A0ABY1NXI3_9RHOB</name>
<reference evidence="1 2" key="1">
    <citation type="submission" date="2017-05" db="EMBL/GenBank/DDBJ databases">
        <authorList>
            <person name="Varghese N."/>
            <person name="Submissions S."/>
        </authorList>
    </citation>
    <scope>NUCLEOTIDE SEQUENCE [LARGE SCALE GENOMIC DNA]</scope>
    <source>
        <strain evidence="1 2">DSM 29734</strain>
    </source>
</reference>
<accession>A0ABY1NXI3</accession>
<gene>
    <name evidence="1" type="ORF">SAMN06265373_103503</name>
</gene>
<proteinExistence type="predicted"/>
<protein>
    <submittedName>
        <fullName evidence="1">Uncharacterized protein</fullName>
    </submittedName>
</protein>
<evidence type="ECO:0000313" key="1">
    <source>
        <dbReference type="EMBL" id="SMP20267.1"/>
    </source>
</evidence>
<evidence type="ECO:0000313" key="2">
    <source>
        <dbReference type="Proteomes" id="UP001157961"/>
    </source>
</evidence>
<dbReference type="EMBL" id="FXTY01000003">
    <property type="protein sequence ID" value="SMP20267.1"/>
    <property type="molecule type" value="Genomic_DNA"/>
</dbReference>
<dbReference type="RefSeq" id="WP_283425925.1">
    <property type="nucleotide sequence ID" value="NZ_FXTY01000003.1"/>
</dbReference>
<sequence length="148" mass="16384">MPVTFEVIPALSLVHYVYSGNITVDDPQINSYDHPLYHFDMAEVADVSRVSGYDIGFGEMRNFITRSREQQTKVMRETPLLVVGTPHQMQAGIDLYSGLASAISVPYVLQQVAGYPEVLALLDLPSESIGLFPEDCQTEAHLLTHLSS</sequence>
<comment type="caution">
    <text evidence="1">The sequence shown here is derived from an EMBL/GenBank/DDBJ whole genome shotgun (WGS) entry which is preliminary data.</text>
</comment>
<dbReference type="Proteomes" id="UP001157961">
    <property type="component" value="Unassembled WGS sequence"/>
</dbReference>
<keyword evidence="2" id="KW-1185">Reference proteome</keyword>